<dbReference type="STRING" id="504472.Slin_6396"/>
<dbReference type="Proteomes" id="UP000002028">
    <property type="component" value="Chromosome"/>
</dbReference>
<gene>
    <name evidence="1" type="ordered locus">Slin_6396</name>
</gene>
<protein>
    <submittedName>
        <fullName evidence="1">Uncharacterized protein</fullName>
    </submittedName>
</protein>
<evidence type="ECO:0000313" key="2">
    <source>
        <dbReference type="Proteomes" id="UP000002028"/>
    </source>
</evidence>
<dbReference type="HOGENOM" id="CLU_1694434_0_0_10"/>
<accession>D2QU72</accession>
<evidence type="ECO:0000313" key="1">
    <source>
        <dbReference type="EMBL" id="ADB42354.1"/>
    </source>
</evidence>
<organism evidence="1 2">
    <name type="scientific">Spirosoma linguale (strain ATCC 33905 / DSM 74 / LMG 10896 / Claus 1)</name>
    <dbReference type="NCBI Taxonomy" id="504472"/>
    <lineage>
        <taxon>Bacteria</taxon>
        <taxon>Pseudomonadati</taxon>
        <taxon>Bacteroidota</taxon>
        <taxon>Cytophagia</taxon>
        <taxon>Cytophagales</taxon>
        <taxon>Cytophagaceae</taxon>
        <taxon>Spirosoma</taxon>
    </lineage>
</organism>
<dbReference type="KEGG" id="sli:Slin_6396"/>
<keyword evidence="2" id="KW-1185">Reference proteome</keyword>
<dbReference type="EMBL" id="CP001769">
    <property type="protein sequence ID" value="ADB42354.1"/>
    <property type="molecule type" value="Genomic_DNA"/>
</dbReference>
<name>D2QU72_SPILD</name>
<sequence length="164" mass="18848">MPAGTLDTLFRATYAPQTALFKGQHSKKLSVPTVPVVLEKKGSQLWGRVELQKLLILTCGASRDMITEKLNAQFSELTSYLQAQNIDRQILPNDYVFNFHHDLTAVRELFQQFRINHLAEQTDIPQDLLSQFMSNKQHPSTQEAQKIEMLIQQFGREMLNFSLL</sequence>
<proteinExistence type="predicted"/>
<dbReference type="AlphaFoldDB" id="D2QU72"/>
<reference evidence="1 2" key="1">
    <citation type="journal article" date="2010" name="Stand. Genomic Sci.">
        <title>Complete genome sequence of Spirosoma linguale type strain (1).</title>
        <authorList>
            <person name="Lail K."/>
            <person name="Sikorski J."/>
            <person name="Saunders E."/>
            <person name="Lapidus A."/>
            <person name="Glavina Del Rio T."/>
            <person name="Copeland A."/>
            <person name="Tice H."/>
            <person name="Cheng J.-F."/>
            <person name="Lucas S."/>
            <person name="Nolan M."/>
            <person name="Bruce D."/>
            <person name="Goodwin L."/>
            <person name="Pitluck S."/>
            <person name="Ivanova N."/>
            <person name="Mavromatis K."/>
            <person name="Ovchinnikova G."/>
            <person name="Pati A."/>
            <person name="Chen A."/>
            <person name="Palaniappan K."/>
            <person name="Land M."/>
            <person name="Hauser L."/>
            <person name="Chang Y.-J."/>
            <person name="Jeffries C.D."/>
            <person name="Chain P."/>
            <person name="Brettin T."/>
            <person name="Detter J.C."/>
            <person name="Schuetze A."/>
            <person name="Rohde M."/>
            <person name="Tindall B.J."/>
            <person name="Goeker M."/>
            <person name="Bristow J."/>
            <person name="Eisen J.A."/>
            <person name="Markowitz V."/>
            <person name="Hugenholtz P."/>
            <person name="Kyrpides N.C."/>
            <person name="Klenk H.-P."/>
            <person name="Chen F."/>
        </authorList>
    </citation>
    <scope>NUCLEOTIDE SEQUENCE [LARGE SCALE GENOMIC DNA]</scope>
    <source>
        <strain evidence="2">ATCC 33905 / DSM 74 / LMG 10896 / Claus 1</strain>
    </source>
</reference>